<dbReference type="PANTHER" id="PTHR40980">
    <property type="entry name" value="PLUG DOMAIN-CONTAINING PROTEIN"/>
    <property type="match status" value="1"/>
</dbReference>
<evidence type="ECO:0000256" key="1">
    <source>
        <dbReference type="ARBA" id="ARBA00004442"/>
    </source>
</evidence>
<evidence type="ECO:0000259" key="9">
    <source>
        <dbReference type="Pfam" id="PF00593"/>
    </source>
</evidence>
<evidence type="ECO:0000256" key="4">
    <source>
        <dbReference type="ARBA" id="ARBA00023004"/>
    </source>
</evidence>
<dbReference type="InterPro" id="IPR036942">
    <property type="entry name" value="Beta-barrel_TonB_sf"/>
</dbReference>
<dbReference type="InterPro" id="IPR037066">
    <property type="entry name" value="Plug_dom_sf"/>
</dbReference>
<accession>A0A291QQF1</accession>
<keyword evidence="3" id="KW-0410">Iron transport</keyword>
<dbReference type="Gene3D" id="2.40.170.20">
    <property type="entry name" value="TonB-dependent receptor, beta-barrel domain"/>
    <property type="match status" value="1"/>
</dbReference>
<evidence type="ECO:0000256" key="5">
    <source>
        <dbReference type="ARBA" id="ARBA00023136"/>
    </source>
</evidence>
<dbReference type="KEGG" id="cbae:COR50_02175"/>
<dbReference type="Gene3D" id="3.55.50.30">
    <property type="match status" value="1"/>
</dbReference>
<comment type="subcellular location">
    <subcellularLocation>
        <location evidence="1 7">Cell outer membrane</location>
    </subcellularLocation>
</comment>
<evidence type="ECO:0000259" key="10">
    <source>
        <dbReference type="Pfam" id="PF07660"/>
    </source>
</evidence>
<evidence type="ECO:0000313" key="13">
    <source>
        <dbReference type="Proteomes" id="UP000220133"/>
    </source>
</evidence>
<dbReference type="GO" id="GO:0006826">
    <property type="term" value="P:iron ion transport"/>
    <property type="evidence" value="ECO:0007669"/>
    <property type="project" value="UniProtKB-KW"/>
</dbReference>
<dbReference type="InterPro" id="IPR011662">
    <property type="entry name" value="Secretin/TonB_short_N"/>
</dbReference>
<keyword evidence="6" id="KW-0998">Cell outer membrane</keyword>
<evidence type="ECO:0000256" key="6">
    <source>
        <dbReference type="ARBA" id="ARBA00023237"/>
    </source>
</evidence>
<feature type="chain" id="PRO_5013239796" evidence="8">
    <location>
        <begin position="31"/>
        <end position="1104"/>
    </location>
</feature>
<dbReference type="Proteomes" id="UP000220133">
    <property type="component" value="Chromosome"/>
</dbReference>
<gene>
    <name evidence="12" type="ORF">COR50_02175</name>
</gene>
<evidence type="ECO:0000256" key="7">
    <source>
        <dbReference type="RuleBase" id="RU003357"/>
    </source>
</evidence>
<dbReference type="Gene3D" id="2.170.130.10">
    <property type="entry name" value="TonB-dependent receptor, plug domain"/>
    <property type="match status" value="1"/>
</dbReference>
<evidence type="ECO:0000256" key="3">
    <source>
        <dbReference type="ARBA" id="ARBA00022496"/>
    </source>
</evidence>
<keyword evidence="3" id="KW-0406">Ion transport</keyword>
<dbReference type="InterPro" id="IPR000531">
    <property type="entry name" value="Beta-barrel_TonB"/>
</dbReference>
<sequence length="1104" mass="124509">MKLNAKKVIVFTRSLCLALAACGISLGTQAQNLLQKEISIAFHKEKLDAALKKLEAQSGITIGFDASSTRGFNTAELNFNRQRLDKILTELLQGTDLGYKAVNNYLIISNKGLGSVSGRVIDEENGQPVFGATVKIAQSGAITDEEGRFTLRVAEGNYQAEISSIGYTKKVIEDVKVIENKPLNLNITMKRSKGQLSTVVITSSVRKESIASLFTQQKNAAMLSDGISAEQISATPDKHIGETLKRITGVSTNDNKRVVVRGIAERYNVTLLDGSVLPSTDVQDRDFEYNLIPSNLIDNVIVAKSVTPDMPFGFGGGAVQINTKAIPSRSFTTFSAGISVNNRVFNKDIYGYARGKYDFLGLNDKSRNVIPGNLQPLSDYNPRLPDEQNPISAAEVGAQNKSIGGLERLGARMYNGMPSQNYQLSMGRSYLVGKKKENRFGFVGSLSYRNTQSNDYISEIRRGQWSQRPTNYDDPKDINTGNTYGFNTTVGLLLNTGYRSKNHQITIHNIYTRMFDDKFNRYKGWSHENPKNSSNLYPDIQEDDRPKFVTLLQNKISGKHQVKPVTIKWSFARAMLSSLETDAVSALLKGREYGNKAPFYEYSPGAASEPGFGILHRDRYNYEEENLSGTFSAAVPFKLGSTQHSFKVGGNFLSKHANYKWNILPIVTADYTHKYNIIPIQEWGDYMTMDNPTKDIFYYPANFSLNEFEGKSINKAFYAMFDQKLLPNLRVVWGVRADHFKLDTLKNAASSKEDLTRVVMFDDSLEWYILPSANITFTPVKDFNIRASYSKSVVRPGLMENARFSRYNPSWGSVLKTNGVVSTLITNYDAKLEWFPGAGEIVSAGYFYKYFDKPAEFYRDDPYNNGSGLIVVTNSDWAKVHGWEFELRKSLGFIAQSSKILRDIYINGNLTLQHSVVRARNRHIFTDAEGKDSITYTYLKYPRALFGQVPVLYNLGIRYMGEKLGVNVVFNHTGYKTFITGSDPNLVEYERPRDQLDAQLSYNLLKGKLQAKFNISNILDAPFRFFINDHTTYEYKPGMEDAKNWPKNAEWQDVYRYKWGFSEKYEKGYIGTNGDSDIMQNIGDRNTFTRYTGTSFSFSLSYNF</sequence>
<dbReference type="Pfam" id="PF07660">
    <property type="entry name" value="STN"/>
    <property type="match status" value="1"/>
</dbReference>
<proteinExistence type="inferred from homology"/>
<evidence type="ECO:0000259" key="11">
    <source>
        <dbReference type="Pfam" id="PF07715"/>
    </source>
</evidence>
<protein>
    <submittedName>
        <fullName evidence="12">TonB-dependent receptor</fullName>
    </submittedName>
</protein>
<dbReference type="GO" id="GO:0009279">
    <property type="term" value="C:cell outer membrane"/>
    <property type="evidence" value="ECO:0007669"/>
    <property type="project" value="UniProtKB-SubCell"/>
</dbReference>
<feature type="signal peptide" evidence="8">
    <location>
        <begin position="1"/>
        <end position="30"/>
    </location>
</feature>
<comment type="similarity">
    <text evidence="7">Belongs to the TonB-dependent receptor family.</text>
</comment>
<keyword evidence="5 7" id="KW-0472">Membrane</keyword>
<feature type="domain" description="TonB-dependent receptor plug" evidence="11">
    <location>
        <begin position="225"/>
        <end position="305"/>
    </location>
</feature>
<dbReference type="Pfam" id="PF13620">
    <property type="entry name" value="CarboxypepD_reg"/>
    <property type="match status" value="1"/>
</dbReference>
<reference evidence="12 13" key="1">
    <citation type="submission" date="2017-10" db="EMBL/GenBank/DDBJ databases">
        <title>Paenichitinophaga pekingensis gen. nov., sp. nov., isolated from activated sludge.</title>
        <authorList>
            <person name="Jin D."/>
            <person name="Kong X."/>
            <person name="Deng Y."/>
            <person name="Bai Z."/>
        </authorList>
    </citation>
    <scope>NUCLEOTIDE SEQUENCE [LARGE SCALE GENOMIC DNA]</scope>
    <source>
        <strain evidence="12 13">13</strain>
    </source>
</reference>
<keyword evidence="12" id="KW-0675">Receptor</keyword>
<dbReference type="InterPro" id="IPR012910">
    <property type="entry name" value="Plug_dom"/>
</dbReference>
<evidence type="ECO:0000313" key="12">
    <source>
        <dbReference type="EMBL" id="ATL46064.1"/>
    </source>
</evidence>
<dbReference type="InterPro" id="IPR008969">
    <property type="entry name" value="CarboxyPept-like_regulatory"/>
</dbReference>
<feature type="domain" description="TonB-dependent receptor-like beta-barrel" evidence="9">
    <location>
        <begin position="637"/>
        <end position="1018"/>
    </location>
</feature>
<keyword evidence="4" id="KW-0408">Iron</keyword>
<dbReference type="RefSeq" id="WP_098192454.1">
    <property type="nucleotide sequence ID" value="NZ_CP023777.1"/>
</dbReference>
<dbReference type="Pfam" id="PF00593">
    <property type="entry name" value="TonB_dep_Rec_b-barrel"/>
    <property type="match status" value="1"/>
</dbReference>
<dbReference type="AlphaFoldDB" id="A0A291QQF1"/>
<organism evidence="12 13">
    <name type="scientific">Chitinophaga caeni</name>
    <dbReference type="NCBI Taxonomy" id="2029983"/>
    <lineage>
        <taxon>Bacteria</taxon>
        <taxon>Pseudomonadati</taxon>
        <taxon>Bacteroidota</taxon>
        <taxon>Chitinophagia</taxon>
        <taxon>Chitinophagales</taxon>
        <taxon>Chitinophagaceae</taxon>
        <taxon>Chitinophaga</taxon>
    </lineage>
</organism>
<name>A0A291QQF1_9BACT</name>
<dbReference type="SUPFAM" id="SSF56935">
    <property type="entry name" value="Porins"/>
    <property type="match status" value="1"/>
</dbReference>
<dbReference type="Gene3D" id="2.60.40.1120">
    <property type="entry name" value="Carboxypeptidase-like, regulatory domain"/>
    <property type="match status" value="1"/>
</dbReference>
<dbReference type="SUPFAM" id="SSF49464">
    <property type="entry name" value="Carboxypeptidase regulatory domain-like"/>
    <property type="match status" value="1"/>
</dbReference>
<keyword evidence="8" id="KW-0732">Signal</keyword>
<dbReference type="PANTHER" id="PTHR40980:SF4">
    <property type="entry name" value="TONB-DEPENDENT RECEPTOR-LIKE BETA-BARREL DOMAIN-CONTAINING PROTEIN"/>
    <property type="match status" value="1"/>
</dbReference>
<evidence type="ECO:0000256" key="8">
    <source>
        <dbReference type="SAM" id="SignalP"/>
    </source>
</evidence>
<feature type="domain" description="Secretin/TonB short N-terminal" evidence="10">
    <location>
        <begin position="61"/>
        <end position="110"/>
    </location>
</feature>
<evidence type="ECO:0000256" key="2">
    <source>
        <dbReference type="ARBA" id="ARBA00022448"/>
    </source>
</evidence>
<keyword evidence="2" id="KW-0813">Transport</keyword>
<keyword evidence="13" id="KW-1185">Reference proteome</keyword>
<dbReference type="Pfam" id="PF07715">
    <property type="entry name" value="Plug"/>
    <property type="match status" value="1"/>
</dbReference>
<dbReference type="EMBL" id="CP023777">
    <property type="protein sequence ID" value="ATL46064.1"/>
    <property type="molecule type" value="Genomic_DNA"/>
</dbReference>
<dbReference type="OrthoDB" id="9768470at2"/>
<keyword evidence="7" id="KW-0798">TonB box</keyword>